<sequence length="64" mass="6873">MKKVKLFVLSASILGMTAFGVSYFGASEAEAQSNASSGYCTWNGKDCFDPLSTNYCICETIADE</sequence>
<feature type="signal peptide" evidence="1">
    <location>
        <begin position="1"/>
        <end position="20"/>
    </location>
</feature>
<keyword evidence="1" id="KW-0732">Signal</keyword>
<reference evidence="3" key="1">
    <citation type="submission" date="2016-10" db="EMBL/GenBank/DDBJ databases">
        <authorList>
            <person name="Varghese N."/>
            <person name="Submissions S."/>
        </authorList>
    </citation>
    <scope>NUCLEOTIDE SEQUENCE [LARGE SCALE GENOMIC DNA]</scope>
    <source>
        <strain evidence="3">DSM 17298</strain>
    </source>
</reference>
<evidence type="ECO:0000256" key="1">
    <source>
        <dbReference type="SAM" id="SignalP"/>
    </source>
</evidence>
<name>A0A1H5SY15_9BACT</name>
<feature type="chain" id="PRO_5009284424" description="NVEALA protein" evidence="1">
    <location>
        <begin position="21"/>
        <end position="64"/>
    </location>
</feature>
<evidence type="ECO:0000313" key="2">
    <source>
        <dbReference type="EMBL" id="SEF55354.1"/>
    </source>
</evidence>
<evidence type="ECO:0000313" key="3">
    <source>
        <dbReference type="Proteomes" id="UP000236736"/>
    </source>
</evidence>
<dbReference type="EMBL" id="FNVR01000002">
    <property type="protein sequence ID" value="SEF55354.1"/>
    <property type="molecule type" value="Genomic_DNA"/>
</dbReference>
<proteinExistence type="predicted"/>
<gene>
    <name evidence="2" type="ORF">SAMN03080598_00578</name>
</gene>
<protein>
    <recommendedName>
        <fullName evidence="4">NVEALA protein</fullName>
    </recommendedName>
</protein>
<organism evidence="2 3">
    <name type="scientific">Algoriphagus boritolerans DSM 17298 = JCM 18970</name>
    <dbReference type="NCBI Taxonomy" id="1120964"/>
    <lineage>
        <taxon>Bacteria</taxon>
        <taxon>Pseudomonadati</taxon>
        <taxon>Bacteroidota</taxon>
        <taxon>Cytophagia</taxon>
        <taxon>Cytophagales</taxon>
        <taxon>Cyclobacteriaceae</taxon>
        <taxon>Algoriphagus</taxon>
    </lineage>
</organism>
<accession>A0A1H5SY15</accession>
<dbReference type="STRING" id="1120964.GCA_001313265_01118"/>
<dbReference type="Proteomes" id="UP000236736">
    <property type="component" value="Unassembled WGS sequence"/>
</dbReference>
<evidence type="ECO:0008006" key="4">
    <source>
        <dbReference type="Google" id="ProtNLM"/>
    </source>
</evidence>
<dbReference type="AlphaFoldDB" id="A0A1H5SY15"/>
<keyword evidence="3" id="KW-1185">Reference proteome</keyword>